<dbReference type="OrthoDB" id="5740183at2"/>
<keyword evidence="2" id="KW-1185">Reference proteome</keyword>
<evidence type="ECO:0000313" key="2">
    <source>
        <dbReference type="Proteomes" id="UP000253782"/>
    </source>
</evidence>
<organism evidence="1 2">
    <name type="scientific">Dyella tabacisoli</name>
    <dbReference type="NCBI Taxonomy" id="2282381"/>
    <lineage>
        <taxon>Bacteria</taxon>
        <taxon>Pseudomonadati</taxon>
        <taxon>Pseudomonadota</taxon>
        <taxon>Gammaproteobacteria</taxon>
        <taxon>Lysobacterales</taxon>
        <taxon>Rhodanobacteraceae</taxon>
        <taxon>Dyella</taxon>
    </lineage>
</organism>
<dbReference type="EMBL" id="QQAH01000001">
    <property type="protein sequence ID" value="RDD83540.1"/>
    <property type="molecule type" value="Genomic_DNA"/>
</dbReference>
<proteinExistence type="predicted"/>
<dbReference type="AlphaFoldDB" id="A0A369UVB1"/>
<comment type="caution">
    <text evidence="1">The sequence shown here is derived from an EMBL/GenBank/DDBJ whole genome shotgun (WGS) entry which is preliminary data.</text>
</comment>
<accession>A0A369UVB1</accession>
<gene>
    <name evidence="1" type="ORF">DVJ77_02900</name>
</gene>
<reference evidence="1 2" key="1">
    <citation type="submission" date="2018-07" db="EMBL/GenBank/DDBJ databases">
        <title>Dyella tabacisoli L4-6T, whole genome shotgun sequence.</title>
        <authorList>
            <person name="Zhou X.-K."/>
            <person name="Li W.-J."/>
            <person name="Duan Y.-Q."/>
        </authorList>
    </citation>
    <scope>NUCLEOTIDE SEQUENCE [LARGE SCALE GENOMIC DNA]</scope>
    <source>
        <strain evidence="1 2">L4-6</strain>
    </source>
</reference>
<sequence length="83" mass="9541">MVIFALTKHGLSEMFDLARGSKTAIWVNRGLLDELEMKELRTEGFDLTDFVHWIDPVDESAVEEATATIREHHPDQVLYIELV</sequence>
<evidence type="ECO:0000313" key="1">
    <source>
        <dbReference type="EMBL" id="RDD83540.1"/>
    </source>
</evidence>
<protein>
    <submittedName>
        <fullName evidence="1">Uncharacterized protein</fullName>
    </submittedName>
</protein>
<dbReference type="Proteomes" id="UP000253782">
    <property type="component" value="Unassembled WGS sequence"/>
</dbReference>
<dbReference type="RefSeq" id="WP_114843933.1">
    <property type="nucleotide sequence ID" value="NZ_JBHSPE010000001.1"/>
</dbReference>
<name>A0A369UVB1_9GAMM</name>